<feature type="region of interest" description="Disordered" evidence="1">
    <location>
        <begin position="1"/>
        <end position="55"/>
    </location>
</feature>
<keyword evidence="2" id="KW-0472">Membrane</keyword>
<feature type="transmembrane region" description="Helical" evidence="2">
    <location>
        <begin position="350"/>
        <end position="373"/>
    </location>
</feature>
<feature type="compositionally biased region" description="Acidic residues" evidence="1">
    <location>
        <begin position="196"/>
        <end position="211"/>
    </location>
</feature>
<proteinExistence type="predicted"/>
<sequence>MSTSDQQGNQPLTRKQLREIRLTGATPVIGEDEAAAAAKKTPPTPVAPLPRAAEPAEVAPALAEVITDPDAAPLTRRQARTLERLRTASVPVIEPEKTAEPESEETEPAEATAAEETEDSELVSAVPAFAPVGAVAVDAGDRTEDAGDRTEDAAEADDAADEAEAAADEADADVETDAESESDTGAETTPATATETSEDEAPVDDDADDEVVEERPIVSPAFGRQVLGEQADVPAFAPSFDDLITSDSGGSNRAPNTLVFTHPGEGSLSGPVASTGEILITGSYDLPEGLGSQGHAHGTTDGKDIDAVLIDGELPPASSPTPIAASSAVSTIRPAGEVIRPPAPEKGNKLMLTLAITAGGLALLVAAALVVAFTTNVLG</sequence>
<gene>
    <name evidence="3" type="ORF">KEC56_09830</name>
</gene>
<dbReference type="EMBL" id="JAGTTM010000003">
    <property type="protein sequence ID" value="MCC2029815.1"/>
    <property type="molecule type" value="Genomic_DNA"/>
</dbReference>
<dbReference type="Proteomes" id="UP001139289">
    <property type="component" value="Unassembled WGS sequence"/>
</dbReference>
<feature type="compositionally biased region" description="Low complexity" evidence="1">
    <location>
        <begin position="185"/>
        <end position="195"/>
    </location>
</feature>
<evidence type="ECO:0000256" key="2">
    <source>
        <dbReference type="SAM" id="Phobius"/>
    </source>
</evidence>
<feature type="compositionally biased region" description="Acidic residues" evidence="1">
    <location>
        <begin position="101"/>
        <end position="121"/>
    </location>
</feature>
<keyword evidence="2" id="KW-1133">Transmembrane helix</keyword>
<feature type="region of interest" description="Disordered" evidence="1">
    <location>
        <begin position="82"/>
        <end position="211"/>
    </location>
</feature>
<protein>
    <submittedName>
        <fullName evidence="3">Uncharacterized protein</fullName>
    </submittedName>
</protein>
<organism evidence="3 4">
    <name type="scientific">Microbacterium tenebrionis</name>
    <dbReference type="NCBI Taxonomy" id="2830665"/>
    <lineage>
        <taxon>Bacteria</taxon>
        <taxon>Bacillati</taxon>
        <taxon>Actinomycetota</taxon>
        <taxon>Actinomycetes</taxon>
        <taxon>Micrococcales</taxon>
        <taxon>Microbacteriaceae</taxon>
        <taxon>Microbacterium</taxon>
    </lineage>
</organism>
<dbReference type="AlphaFoldDB" id="A0A9X1LQ34"/>
<comment type="caution">
    <text evidence="3">The sequence shown here is derived from an EMBL/GenBank/DDBJ whole genome shotgun (WGS) entry which is preliminary data.</text>
</comment>
<keyword evidence="2" id="KW-0812">Transmembrane</keyword>
<name>A0A9X1LQ34_9MICO</name>
<feature type="compositionally biased region" description="Low complexity" evidence="1">
    <location>
        <begin position="125"/>
        <end position="138"/>
    </location>
</feature>
<evidence type="ECO:0000313" key="4">
    <source>
        <dbReference type="Proteomes" id="UP001139289"/>
    </source>
</evidence>
<evidence type="ECO:0000313" key="3">
    <source>
        <dbReference type="EMBL" id="MCC2029815.1"/>
    </source>
</evidence>
<accession>A0A9X1LQ34</accession>
<reference evidence="3" key="1">
    <citation type="submission" date="2021-04" db="EMBL/GenBank/DDBJ databases">
        <title>Microbacterium tenobrionis sp. nov. and Microbacterium allomyrinae sp. nov., isolated from larvae of Tenobrio molitor and Allomyrina dichotoma, respectively.</title>
        <authorList>
            <person name="Lee S.D."/>
        </authorList>
    </citation>
    <scope>NUCLEOTIDE SEQUENCE</scope>
    <source>
        <strain evidence="3">YMB-B2</strain>
    </source>
</reference>
<keyword evidence="4" id="KW-1185">Reference proteome</keyword>
<dbReference type="RefSeq" id="WP_227530823.1">
    <property type="nucleotide sequence ID" value="NZ_JAGTTM010000003.1"/>
</dbReference>
<evidence type="ECO:0000256" key="1">
    <source>
        <dbReference type="SAM" id="MobiDB-lite"/>
    </source>
</evidence>
<feature type="compositionally biased region" description="Acidic residues" evidence="1">
    <location>
        <begin position="153"/>
        <end position="184"/>
    </location>
</feature>
<feature type="compositionally biased region" description="Basic and acidic residues" evidence="1">
    <location>
        <begin position="139"/>
        <end position="152"/>
    </location>
</feature>
<feature type="compositionally biased region" description="Polar residues" evidence="1">
    <location>
        <begin position="1"/>
        <end position="13"/>
    </location>
</feature>